<reference evidence="5" key="1">
    <citation type="journal article" date="2019" name="Int. J. Syst. Evol. Microbiol.">
        <title>The Global Catalogue of Microorganisms (GCM) 10K type strain sequencing project: providing services to taxonomists for standard genome sequencing and annotation.</title>
        <authorList>
            <consortium name="The Broad Institute Genomics Platform"/>
            <consortium name="The Broad Institute Genome Sequencing Center for Infectious Disease"/>
            <person name="Wu L."/>
            <person name="Ma J."/>
        </authorList>
    </citation>
    <scope>NUCLEOTIDE SEQUENCE [LARGE SCALE GENOMIC DNA]</scope>
    <source>
        <strain evidence="5">JCM 9933</strain>
    </source>
</reference>
<comment type="caution">
    <text evidence="4">The sequence shown here is derived from an EMBL/GenBank/DDBJ whole genome shotgun (WGS) entry which is preliminary data.</text>
</comment>
<evidence type="ECO:0000313" key="5">
    <source>
        <dbReference type="Proteomes" id="UP001501588"/>
    </source>
</evidence>
<dbReference type="PANTHER" id="PTHR22789:SF0">
    <property type="entry name" value="3-OXO-TETRONATE 4-PHOSPHATE DECARBOXYLASE-RELATED"/>
    <property type="match status" value="1"/>
</dbReference>
<gene>
    <name evidence="4" type="ORF">GCM10009416_48000</name>
</gene>
<evidence type="ECO:0000313" key="4">
    <source>
        <dbReference type="EMBL" id="GAA0604782.1"/>
    </source>
</evidence>
<protein>
    <submittedName>
        <fullName evidence="4">Class II aldolase/adducin family protein</fullName>
    </submittedName>
</protein>
<feature type="domain" description="Class II aldolase/adducin N-terminal" evidence="3">
    <location>
        <begin position="1"/>
        <end position="161"/>
    </location>
</feature>
<dbReference type="SUPFAM" id="SSF53639">
    <property type="entry name" value="AraD/HMP-PK domain-like"/>
    <property type="match status" value="1"/>
</dbReference>
<dbReference type="Pfam" id="PF00596">
    <property type="entry name" value="Aldolase_II"/>
    <property type="match status" value="1"/>
</dbReference>
<organism evidence="4 5">
    <name type="scientific">Craurococcus roseus</name>
    <dbReference type="NCBI Taxonomy" id="77585"/>
    <lineage>
        <taxon>Bacteria</taxon>
        <taxon>Pseudomonadati</taxon>
        <taxon>Pseudomonadota</taxon>
        <taxon>Alphaproteobacteria</taxon>
        <taxon>Acetobacterales</taxon>
        <taxon>Acetobacteraceae</taxon>
        <taxon>Craurococcus</taxon>
    </lineage>
</organism>
<evidence type="ECO:0000259" key="3">
    <source>
        <dbReference type="SMART" id="SM01007"/>
    </source>
</evidence>
<dbReference type="InterPro" id="IPR036409">
    <property type="entry name" value="Aldolase_II/adducin_N_sf"/>
</dbReference>
<keyword evidence="5" id="KW-1185">Reference proteome</keyword>
<dbReference type="EMBL" id="BAAAFZ010000096">
    <property type="protein sequence ID" value="GAA0604782.1"/>
    <property type="molecule type" value="Genomic_DNA"/>
</dbReference>
<dbReference type="Proteomes" id="UP001501588">
    <property type="component" value="Unassembled WGS sequence"/>
</dbReference>
<proteinExistence type="predicted"/>
<keyword evidence="1" id="KW-0479">Metal-binding</keyword>
<dbReference type="SMART" id="SM01007">
    <property type="entry name" value="Aldolase_II"/>
    <property type="match status" value="1"/>
</dbReference>
<evidence type="ECO:0000256" key="2">
    <source>
        <dbReference type="ARBA" id="ARBA00023239"/>
    </source>
</evidence>
<dbReference type="InterPro" id="IPR001303">
    <property type="entry name" value="Aldolase_II/adducin_N"/>
</dbReference>
<evidence type="ECO:0000256" key="1">
    <source>
        <dbReference type="ARBA" id="ARBA00022723"/>
    </source>
</evidence>
<dbReference type="Gene3D" id="3.40.225.10">
    <property type="entry name" value="Class II aldolase/adducin N-terminal domain"/>
    <property type="match status" value="1"/>
</dbReference>
<dbReference type="PANTHER" id="PTHR22789">
    <property type="entry name" value="FUCULOSE PHOSPHATE ALDOLASE"/>
    <property type="match status" value="1"/>
</dbReference>
<name>A0ABN1G6N1_9PROT</name>
<keyword evidence="2" id="KW-0456">Lyase</keyword>
<sequence length="192" mass="19679">MPGKSGNVSCRTPGGFLVTPSGLPYAEMEPGDLVEVAPDGAVLGGKRRPSSEWRLHAAVYAARPEAAAVVHTHSPMATALSCAREGIPPFHYMIALAGGNDVRCAPYATFGTEALAANCVSALDGRRAALLANHGVVAFGATLAAARALAEEVENLARQCLALRAAGLAPVLLTAAEMEEVAAGFADYIKPA</sequence>
<dbReference type="InterPro" id="IPR050197">
    <property type="entry name" value="Aldolase_class_II_sugar_metab"/>
</dbReference>
<accession>A0ABN1G6N1</accession>